<evidence type="ECO:0000313" key="1">
    <source>
        <dbReference type="EMBL" id="RFM30063.1"/>
    </source>
</evidence>
<comment type="caution">
    <text evidence="1">The sequence shown here is derived from an EMBL/GenBank/DDBJ whole genome shotgun (WGS) entry which is preliminary data.</text>
</comment>
<keyword evidence="2" id="KW-1185">Reference proteome</keyword>
<protein>
    <submittedName>
        <fullName evidence="1">Uncharacterized protein</fullName>
    </submittedName>
</protein>
<dbReference type="Proteomes" id="UP000261284">
    <property type="component" value="Unassembled WGS sequence"/>
</dbReference>
<proteinExistence type="predicted"/>
<reference evidence="1 2" key="1">
    <citation type="submission" date="2018-08" db="EMBL/GenBank/DDBJ databases">
        <title>Chitinophagaceae sp. K23C18032701, a novel bacterium isolated from forest soil.</title>
        <authorList>
            <person name="Wang C."/>
        </authorList>
    </citation>
    <scope>NUCLEOTIDE SEQUENCE [LARGE SCALE GENOMIC DNA]</scope>
    <source>
        <strain evidence="1 2">K23C18032701</strain>
    </source>
</reference>
<sequence length="85" mass="9698">MALLFMVGHPLKLLIMKKRLFDYERVRLEIESCKTPGQLSIALQKVNLFAQKYPGSDLSESLLDMVAEGLKKIKQENEKYAIIDG</sequence>
<organism evidence="1 2">
    <name type="scientific">Deminuibacter soli</name>
    <dbReference type="NCBI Taxonomy" id="2291815"/>
    <lineage>
        <taxon>Bacteria</taxon>
        <taxon>Pseudomonadati</taxon>
        <taxon>Bacteroidota</taxon>
        <taxon>Chitinophagia</taxon>
        <taxon>Chitinophagales</taxon>
        <taxon>Chitinophagaceae</taxon>
        <taxon>Deminuibacter</taxon>
    </lineage>
</organism>
<gene>
    <name evidence="1" type="ORF">DXN05_03565</name>
</gene>
<dbReference type="AlphaFoldDB" id="A0A3E1NQ67"/>
<accession>A0A3E1NQ67</accession>
<evidence type="ECO:0000313" key="2">
    <source>
        <dbReference type="Proteomes" id="UP000261284"/>
    </source>
</evidence>
<dbReference type="EMBL" id="QTJU01000001">
    <property type="protein sequence ID" value="RFM30063.1"/>
    <property type="molecule type" value="Genomic_DNA"/>
</dbReference>
<name>A0A3E1NQ67_9BACT</name>